<dbReference type="Pfam" id="PF14897">
    <property type="entry name" value="EpsG"/>
    <property type="match status" value="1"/>
</dbReference>
<keyword evidence="1" id="KW-0472">Membrane</keyword>
<dbReference type="RefSeq" id="WP_281533921.1">
    <property type="nucleotide sequence ID" value="NZ_CP075584.1"/>
</dbReference>
<feature type="transmembrane region" description="Helical" evidence="1">
    <location>
        <begin position="44"/>
        <end position="66"/>
    </location>
</feature>
<feature type="transmembrane region" description="Helical" evidence="1">
    <location>
        <begin position="212"/>
        <end position="230"/>
    </location>
</feature>
<protein>
    <submittedName>
        <fullName evidence="2">EpsG family protein</fullName>
    </submittedName>
</protein>
<feature type="transmembrane region" description="Helical" evidence="1">
    <location>
        <begin position="257"/>
        <end position="276"/>
    </location>
</feature>
<dbReference type="EMBL" id="CP075584">
    <property type="protein sequence ID" value="WBM79374.1"/>
    <property type="molecule type" value="Genomic_DNA"/>
</dbReference>
<accession>A0ABY7NAR9</accession>
<evidence type="ECO:0000313" key="3">
    <source>
        <dbReference type="Proteomes" id="UP001212421"/>
    </source>
</evidence>
<sequence>MVIYFFVAGISTALAGISQGIDRYYRQVQRKTLPSKLSFLARGTWTPIDFMLLAGLVVFSGLRYYVGTDYGIYTTIYAQLNPQDWVGSLTASPVEFGFTILSLMIRSFTNQASVLFWVTSTITIVPVFVAMKRQSTNFALTVLFFILLASYVTPFNIVRQGMAIALLFWASSFMVKRKVLWVLVVLVATSFHSTAIFAAALQLILYRWKPTLRTFIAALVVTYVVGAVFIKQPAVVNFLSSINGRYATYLDGAGSGLGTYLIAAIFVILVLIAFALPRDPGTERWLGYAALAPIFLILGTSFAVLGRMEGYFSIFFILLLANRIRVSKHRLGFTIVVVVISAIFFAFYVSSFASLVPYRMLP</sequence>
<feature type="transmembrane region" description="Helical" evidence="1">
    <location>
        <begin position="114"/>
        <end position="131"/>
    </location>
</feature>
<proteinExistence type="predicted"/>
<evidence type="ECO:0000256" key="1">
    <source>
        <dbReference type="SAM" id="Phobius"/>
    </source>
</evidence>
<keyword evidence="1" id="KW-1133">Transmembrane helix</keyword>
<feature type="transmembrane region" description="Helical" evidence="1">
    <location>
        <begin position="138"/>
        <end position="159"/>
    </location>
</feature>
<name>A0ABY7NAR9_9MICO</name>
<keyword evidence="1" id="KW-0812">Transmembrane</keyword>
<gene>
    <name evidence="2" type="ORF">KIV56_13335</name>
</gene>
<dbReference type="InterPro" id="IPR049458">
    <property type="entry name" value="EpsG-like"/>
</dbReference>
<feature type="transmembrane region" description="Helical" evidence="1">
    <location>
        <begin position="285"/>
        <end position="304"/>
    </location>
</feature>
<keyword evidence="3" id="KW-1185">Reference proteome</keyword>
<feature type="transmembrane region" description="Helical" evidence="1">
    <location>
        <begin position="179"/>
        <end position="205"/>
    </location>
</feature>
<organism evidence="2 3">
    <name type="scientific">Cryobacterium breve</name>
    <dbReference type="NCBI Taxonomy" id="1259258"/>
    <lineage>
        <taxon>Bacteria</taxon>
        <taxon>Bacillati</taxon>
        <taxon>Actinomycetota</taxon>
        <taxon>Actinomycetes</taxon>
        <taxon>Micrococcales</taxon>
        <taxon>Microbacteriaceae</taxon>
        <taxon>Cryobacterium</taxon>
    </lineage>
</organism>
<evidence type="ECO:0000313" key="2">
    <source>
        <dbReference type="EMBL" id="WBM79374.1"/>
    </source>
</evidence>
<dbReference type="Proteomes" id="UP001212421">
    <property type="component" value="Chromosome"/>
</dbReference>
<feature type="transmembrane region" description="Helical" evidence="1">
    <location>
        <begin position="333"/>
        <end position="356"/>
    </location>
</feature>
<reference evidence="2 3" key="1">
    <citation type="submission" date="2021-05" db="EMBL/GenBank/DDBJ databases">
        <authorList>
            <person name="Kumar R."/>
            <person name="Kumar A."/>
            <person name="Mukhia S."/>
        </authorList>
    </citation>
    <scope>NUCLEOTIDE SEQUENCE [LARGE SCALE GENOMIC DNA]</scope>
    <source>
        <strain evidence="2 3">ERMR7:08</strain>
    </source>
</reference>